<name>A0A9Q0JBA8_9ROSI</name>
<dbReference type="InterPro" id="IPR011990">
    <property type="entry name" value="TPR-like_helical_dom_sf"/>
</dbReference>
<keyword evidence="4" id="KW-1133">Transmembrane helix</keyword>
<dbReference type="PANTHER" id="PTHR47941">
    <property type="entry name" value="PENTATRICOPEPTIDE REPEAT-CONTAINING PROTEIN 3, MITOCHONDRIAL"/>
    <property type="match status" value="1"/>
</dbReference>
<dbReference type="AlphaFoldDB" id="A0A9Q0JBA8"/>
<feature type="transmembrane region" description="Helical" evidence="4">
    <location>
        <begin position="7"/>
        <end position="23"/>
    </location>
</feature>
<dbReference type="InterPro" id="IPR002885">
    <property type="entry name" value="PPR_rpt"/>
</dbReference>
<keyword evidence="4" id="KW-0472">Membrane</keyword>
<dbReference type="Proteomes" id="UP001141552">
    <property type="component" value="Unassembled WGS sequence"/>
</dbReference>
<comment type="caution">
    <text evidence="5">The sequence shown here is derived from an EMBL/GenBank/DDBJ whole genome shotgun (WGS) entry which is preliminary data.</text>
</comment>
<dbReference type="PROSITE" id="PS51375">
    <property type="entry name" value="PPR"/>
    <property type="match status" value="2"/>
</dbReference>
<evidence type="ECO:0000256" key="1">
    <source>
        <dbReference type="ARBA" id="ARBA00007626"/>
    </source>
</evidence>
<dbReference type="OrthoDB" id="185373at2759"/>
<feature type="repeat" description="PPR" evidence="3">
    <location>
        <begin position="187"/>
        <end position="221"/>
    </location>
</feature>
<protein>
    <recommendedName>
        <fullName evidence="7">Pentacotripeptide-repeat region of PRORP domain-containing protein</fullName>
    </recommendedName>
</protein>
<gene>
    <name evidence="5" type="ORF">Tsubulata_021019</name>
</gene>
<feature type="repeat" description="PPR" evidence="3">
    <location>
        <begin position="117"/>
        <end position="151"/>
    </location>
</feature>
<sequence>MKLFPELYIFLFYFFGIVLWHFVKHLAPNLTPPLISSTLLGLHKTPDSALQFITHLDFNRLDTKTKCLAVAVAARSPSPKPALQLLKQTVTRAGGGAGVRDVFGGLGSAREQLGAKSSILFDMLIRVYCELRMGDQAFQCFDLMKEKGIVPKVQTCNDVLSLFLKLNWTEKAWVFYAEMFRMRVKSNVYTFNIMLNLLCKEGKLKKAKEFIGYMESLGGKACWCSIAC</sequence>
<keyword evidence="4" id="KW-0812">Transmembrane</keyword>
<dbReference type="Pfam" id="PF01535">
    <property type="entry name" value="PPR"/>
    <property type="match status" value="1"/>
</dbReference>
<reference evidence="5" key="2">
    <citation type="journal article" date="2023" name="Plants (Basel)">
        <title>Annotation of the Turnera subulata (Passifloraceae) Draft Genome Reveals the S-Locus Evolved after the Divergence of Turneroideae from Passifloroideae in a Stepwise Manner.</title>
        <authorList>
            <person name="Henning P.M."/>
            <person name="Roalson E.H."/>
            <person name="Mir W."/>
            <person name="McCubbin A.G."/>
            <person name="Shore J.S."/>
        </authorList>
    </citation>
    <scope>NUCLEOTIDE SEQUENCE</scope>
    <source>
        <strain evidence="5">F60SS</strain>
    </source>
</reference>
<evidence type="ECO:0000256" key="3">
    <source>
        <dbReference type="PROSITE-ProRule" id="PRU00708"/>
    </source>
</evidence>
<organism evidence="5 6">
    <name type="scientific">Turnera subulata</name>
    <dbReference type="NCBI Taxonomy" id="218843"/>
    <lineage>
        <taxon>Eukaryota</taxon>
        <taxon>Viridiplantae</taxon>
        <taxon>Streptophyta</taxon>
        <taxon>Embryophyta</taxon>
        <taxon>Tracheophyta</taxon>
        <taxon>Spermatophyta</taxon>
        <taxon>Magnoliopsida</taxon>
        <taxon>eudicotyledons</taxon>
        <taxon>Gunneridae</taxon>
        <taxon>Pentapetalae</taxon>
        <taxon>rosids</taxon>
        <taxon>fabids</taxon>
        <taxon>Malpighiales</taxon>
        <taxon>Passifloraceae</taxon>
        <taxon>Turnera</taxon>
    </lineage>
</organism>
<evidence type="ECO:0000256" key="2">
    <source>
        <dbReference type="ARBA" id="ARBA00022737"/>
    </source>
</evidence>
<evidence type="ECO:0000313" key="6">
    <source>
        <dbReference type="Proteomes" id="UP001141552"/>
    </source>
</evidence>
<keyword evidence="6" id="KW-1185">Reference proteome</keyword>
<comment type="similarity">
    <text evidence="1">Belongs to the PPR family. P subfamily.</text>
</comment>
<dbReference type="EMBL" id="JAKUCV010004692">
    <property type="protein sequence ID" value="KAJ4834495.1"/>
    <property type="molecule type" value="Genomic_DNA"/>
</dbReference>
<evidence type="ECO:0008006" key="7">
    <source>
        <dbReference type="Google" id="ProtNLM"/>
    </source>
</evidence>
<reference evidence="5" key="1">
    <citation type="submission" date="2022-02" db="EMBL/GenBank/DDBJ databases">
        <authorList>
            <person name="Henning P.M."/>
            <person name="McCubbin A.G."/>
            <person name="Shore J.S."/>
        </authorList>
    </citation>
    <scope>NUCLEOTIDE SEQUENCE</scope>
    <source>
        <strain evidence="5">F60SS</strain>
        <tissue evidence="5">Leaves</tissue>
    </source>
</reference>
<keyword evidence="2" id="KW-0677">Repeat</keyword>
<dbReference type="NCBIfam" id="TIGR00756">
    <property type="entry name" value="PPR"/>
    <property type="match status" value="2"/>
</dbReference>
<dbReference type="Pfam" id="PF13041">
    <property type="entry name" value="PPR_2"/>
    <property type="match status" value="1"/>
</dbReference>
<proteinExistence type="inferred from homology"/>
<evidence type="ECO:0000256" key="4">
    <source>
        <dbReference type="SAM" id="Phobius"/>
    </source>
</evidence>
<dbReference type="Gene3D" id="1.25.40.10">
    <property type="entry name" value="Tetratricopeptide repeat domain"/>
    <property type="match status" value="1"/>
</dbReference>
<accession>A0A9Q0JBA8</accession>
<evidence type="ECO:0000313" key="5">
    <source>
        <dbReference type="EMBL" id="KAJ4834495.1"/>
    </source>
</evidence>